<dbReference type="SUPFAM" id="SSF54675">
    <property type="entry name" value="Nicotinate/Quinolinate PRTase N-terminal domain-like"/>
    <property type="match status" value="1"/>
</dbReference>
<dbReference type="InterPro" id="IPR007229">
    <property type="entry name" value="Nic_PRibTrfase-Fam"/>
</dbReference>
<comment type="similarity">
    <text evidence="2 9">Belongs to the NAPRTase family.</text>
</comment>
<evidence type="ECO:0000313" key="16">
    <source>
        <dbReference type="Proteomes" id="UP000319829"/>
    </source>
</evidence>
<dbReference type="InterPro" id="IPR040727">
    <property type="entry name" value="NAPRTase_N"/>
</dbReference>
<dbReference type="NCBIfam" id="NF009131">
    <property type="entry name" value="PRK12484.1"/>
    <property type="match status" value="1"/>
</dbReference>
<proteinExistence type="inferred from homology"/>
<evidence type="ECO:0000256" key="2">
    <source>
        <dbReference type="ARBA" id="ARBA00010897"/>
    </source>
</evidence>
<comment type="pathway">
    <text evidence="1 9">Cofactor biosynthesis; NAD(+) biosynthesis; nicotinate D-ribonucleotide from nicotinate: step 1/1.</text>
</comment>
<dbReference type="NCBIfam" id="TIGR01513">
    <property type="entry name" value="NAPRTase_put"/>
    <property type="match status" value="1"/>
</dbReference>
<dbReference type="Pfam" id="PF17956">
    <property type="entry name" value="NAPRTase_C"/>
    <property type="match status" value="1"/>
</dbReference>
<evidence type="ECO:0000313" key="13">
    <source>
        <dbReference type="EMBL" id="TMQ53043.1"/>
    </source>
</evidence>
<dbReference type="GO" id="GO:0034355">
    <property type="term" value="P:NAD+ biosynthetic process via the salvage pathway"/>
    <property type="evidence" value="ECO:0007669"/>
    <property type="project" value="TreeGrafter"/>
</dbReference>
<dbReference type="InterPro" id="IPR013785">
    <property type="entry name" value="Aldolase_TIM"/>
</dbReference>
<gene>
    <name evidence="13" type="ORF">E6K74_10705</name>
    <name evidence="14" type="ORF">E6K77_09290</name>
</gene>
<protein>
    <recommendedName>
        <fullName evidence="3 9">Nicotinate phosphoribosyltransferase</fullName>
        <ecNumber evidence="3 9">6.3.4.21</ecNumber>
    </recommendedName>
</protein>
<feature type="domain" description="Nicotinate/nicotinamide phosphoribosyltransferase" evidence="10">
    <location>
        <begin position="150"/>
        <end position="351"/>
    </location>
</feature>
<comment type="PTM">
    <text evidence="9">Transiently phosphorylated on a His residue during the reaction cycle. Phosphorylation strongly increases the affinity for substrates and increases the rate of nicotinate D-ribonucleotide production. Dephosphorylation regenerates the low-affinity form of the enzyme, leading to product release.</text>
</comment>
<dbReference type="SUPFAM" id="SSF51690">
    <property type="entry name" value="Nicotinate/Quinolinate PRTase C-terminal domain-like"/>
    <property type="match status" value="1"/>
</dbReference>
<dbReference type="EMBL" id="VBOX01000090">
    <property type="protein sequence ID" value="TMQ61776.1"/>
    <property type="molecule type" value="Genomic_DNA"/>
</dbReference>
<dbReference type="EC" id="6.3.4.21" evidence="3 9"/>
<evidence type="ECO:0000256" key="5">
    <source>
        <dbReference type="ARBA" id="ARBA00022598"/>
    </source>
</evidence>
<dbReference type="Gene3D" id="3.20.140.10">
    <property type="entry name" value="nicotinate phosphoribosyltransferase"/>
    <property type="match status" value="1"/>
</dbReference>
<dbReference type="Gene3D" id="3.20.20.70">
    <property type="entry name" value="Aldolase class I"/>
    <property type="match status" value="1"/>
</dbReference>
<dbReference type="Proteomes" id="UP000319829">
    <property type="component" value="Unassembled WGS sequence"/>
</dbReference>
<evidence type="ECO:0000259" key="11">
    <source>
        <dbReference type="Pfam" id="PF17767"/>
    </source>
</evidence>
<evidence type="ECO:0000256" key="8">
    <source>
        <dbReference type="ARBA" id="ARBA00048668"/>
    </source>
</evidence>
<dbReference type="UniPathway" id="UPA00253">
    <property type="reaction ID" value="UER00457"/>
</dbReference>
<comment type="function">
    <text evidence="9">Catalyzes the first step in the biosynthesis of NAD from nicotinic acid, the ATP-dependent synthesis of beta-nicotinate D-ribonucleotide from nicotinate and 5-phospho-D-ribose 1-phosphate.</text>
</comment>
<evidence type="ECO:0000256" key="1">
    <source>
        <dbReference type="ARBA" id="ARBA00004952"/>
    </source>
</evidence>
<evidence type="ECO:0000256" key="3">
    <source>
        <dbReference type="ARBA" id="ARBA00013236"/>
    </source>
</evidence>
<comment type="caution">
    <text evidence="13">The sequence shown here is derived from an EMBL/GenBank/DDBJ whole genome shotgun (WGS) entry which is preliminary data.</text>
</comment>
<keyword evidence="13" id="KW-0328">Glycosyltransferase</keyword>
<evidence type="ECO:0000259" key="10">
    <source>
        <dbReference type="Pfam" id="PF04095"/>
    </source>
</evidence>
<evidence type="ECO:0000259" key="12">
    <source>
        <dbReference type="Pfam" id="PF17956"/>
    </source>
</evidence>
<dbReference type="InterPro" id="IPR041525">
    <property type="entry name" value="N/Namide_PRibTrfase"/>
</dbReference>
<keyword evidence="4" id="KW-0597">Phosphoprotein</keyword>
<dbReference type="CDD" id="cd01570">
    <property type="entry name" value="NAPRTase_A"/>
    <property type="match status" value="1"/>
</dbReference>
<reference evidence="15 16" key="1">
    <citation type="journal article" date="2019" name="Nat. Microbiol.">
        <title>Mediterranean grassland soil C-N compound turnover is dependent on rainfall and depth, and is mediated by genomically divergent microorganisms.</title>
        <authorList>
            <person name="Diamond S."/>
            <person name="Andeer P.F."/>
            <person name="Li Z."/>
            <person name="Crits-Christoph A."/>
            <person name="Burstein D."/>
            <person name="Anantharaman K."/>
            <person name="Lane K.R."/>
            <person name="Thomas B.C."/>
            <person name="Pan C."/>
            <person name="Northen T.R."/>
            <person name="Banfield J.F."/>
        </authorList>
    </citation>
    <scope>NUCLEOTIDE SEQUENCE [LARGE SCALE GENOMIC DNA]</scope>
    <source>
        <strain evidence="13">WS_4</strain>
        <strain evidence="14">WS_7</strain>
    </source>
</reference>
<sequence length="473" mass="50846">MAPSALLTDLYELTMLAGYFEQGMHQLPATFDLFFRELPFDGGYAVMAGLDPALEFLESLRFREDDLDYIESIGLFRGPFIAYLSSIRFKGTVTAVPEGTAVFPYEPILTVQGALAETQLVETALLNIVNFQTLIATKASRVVRAAAPAKVVEFGTRRAQGPDGAISATRAAAVGGVLTTSNLAAGKAFGLPVAGTQAHSWVMSFRTELEAFRAYATSFPDDCVLLVDTYDTLRSGIPNAITVAKELEAGGHKLSGVRLDSGDLAYLSRESRRLLDEAGLTHVKILASNELDEHVIQSIRSEGGLVDLYGVGTRLVTGAGQGGGALGGIYKLVEIDGKPKVKVSGDPSKGTIPGKKQLWRVIRPDGGFEMDVIGLEGETIGPGAQVFDPSHPLRHAPIPGDTRLEDLRTVVMDRGSRVLSPAALPALAKRTATELRSLPEGSLRLMNPHRYRVSLSPKLHELRLRLIEEARAG</sequence>
<keyword evidence="5 9" id="KW-0436">Ligase</keyword>
<dbReference type="Pfam" id="PF17767">
    <property type="entry name" value="NAPRTase_N"/>
    <property type="match status" value="1"/>
</dbReference>
<accession>A0A538SNU2</accession>
<dbReference type="FunFam" id="3.20.20.70:FF:000076">
    <property type="entry name" value="Nicotinate phosphoribosyltransferase"/>
    <property type="match status" value="1"/>
</dbReference>
<dbReference type="Pfam" id="PF04095">
    <property type="entry name" value="NAPRTase"/>
    <property type="match status" value="1"/>
</dbReference>
<evidence type="ECO:0000256" key="9">
    <source>
        <dbReference type="RuleBase" id="RU365100"/>
    </source>
</evidence>
<dbReference type="GO" id="GO:0004516">
    <property type="term" value="F:nicotinate phosphoribosyltransferase activity"/>
    <property type="evidence" value="ECO:0007669"/>
    <property type="project" value="UniProtKB-UniRule"/>
</dbReference>
<dbReference type="EMBL" id="VBOU01000091">
    <property type="protein sequence ID" value="TMQ53043.1"/>
    <property type="molecule type" value="Genomic_DNA"/>
</dbReference>
<evidence type="ECO:0000313" key="14">
    <source>
        <dbReference type="EMBL" id="TMQ61776.1"/>
    </source>
</evidence>
<comment type="catalytic activity">
    <reaction evidence="8 9">
        <text>5-phospho-alpha-D-ribose 1-diphosphate + nicotinate + ATP + H2O = nicotinate beta-D-ribonucleotide + ADP + phosphate + diphosphate</text>
        <dbReference type="Rhea" id="RHEA:36163"/>
        <dbReference type="ChEBI" id="CHEBI:15377"/>
        <dbReference type="ChEBI" id="CHEBI:30616"/>
        <dbReference type="ChEBI" id="CHEBI:32544"/>
        <dbReference type="ChEBI" id="CHEBI:33019"/>
        <dbReference type="ChEBI" id="CHEBI:43474"/>
        <dbReference type="ChEBI" id="CHEBI:57502"/>
        <dbReference type="ChEBI" id="CHEBI:58017"/>
        <dbReference type="ChEBI" id="CHEBI:456216"/>
        <dbReference type="EC" id="6.3.4.21"/>
    </reaction>
</comment>
<dbReference type="AlphaFoldDB" id="A0A538SNU2"/>
<evidence type="ECO:0000256" key="4">
    <source>
        <dbReference type="ARBA" id="ARBA00022553"/>
    </source>
</evidence>
<dbReference type="PANTHER" id="PTHR11098:SF1">
    <property type="entry name" value="NICOTINATE PHOSPHORIBOSYLTRANSFERASE"/>
    <property type="match status" value="1"/>
</dbReference>
<dbReference type="PIRSF" id="PIRSF000484">
    <property type="entry name" value="NAPRT"/>
    <property type="match status" value="1"/>
</dbReference>
<evidence type="ECO:0000256" key="6">
    <source>
        <dbReference type="ARBA" id="ARBA00022642"/>
    </source>
</evidence>
<organism evidence="13 16">
    <name type="scientific">Eiseniibacteriota bacterium</name>
    <dbReference type="NCBI Taxonomy" id="2212470"/>
    <lineage>
        <taxon>Bacteria</taxon>
        <taxon>Candidatus Eiseniibacteriota</taxon>
    </lineage>
</organism>
<feature type="domain" description="Nicotinate phosphoribosyltransferase C-terminal" evidence="12">
    <location>
        <begin position="355"/>
        <end position="462"/>
    </location>
</feature>
<dbReference type="GO" id="GO:0047280">
    <property type="term" value="F:nicotinamide phosphoribosyltransferase activity"/>
    <property type="evidence" value="ECO:0007669"/>
    <property type="project" value="UniProtKB-ARBA"/>
</dbReference>
<dbReference type="Proteomes" id="UP000317366">
    <property type="component" value="Unassembled WGS sequence"/>
</dbReference>
<evidence type="ECO:0000313" key="15">
    <source>
        <dbReference type="Proteomes" id="UP000317366"/>
    </source>
</evidence>
<keyword evidence="7 9" id="KW-0808">Transferase</keyword>
<dbReference type="InterPro" id="IPR006405">
    <property type="entry name" value="Nic_PRibTrfase_pncB"/>
</dbReference>
<name>A0A538SNU2_UNCEI</name>
<dbReference type="InterPro" id="IPR041619">
    <property type="entry name" value="NAPRTase_C"/>
</dbReference>
<dbReference type="InterPro" id="IPR036068">
    <property type="entry name" value="Nicotinate_pribotase-like_C"/>
</dbReference>
<dbReference type="NCBIfam" id="NF006695">
    <property type="entry name" value="PRK09243.1-2"/>
    <property type="match status" value="1"/>
</dbReference>
<feature type="domain" description="Nicotinate phosphoribosyltransferase N-terminal" evidence="11">
    <location>
        <begin position="6"/>
        <end position="130"/>
    </location>
</feature>
<keyword evidence="6 9" id="KW-0662">Pyridine nucleotide biosynthesis</keyword>
<dbReference type="PANTHER" id="PTHR11098">
    <property type="entry name" value="NICOTINATE PHOSPHORIBOSYLTRANSFERASE"/>
    <property type="match status" value="1"/>
</dbReference>
<evidence type="ECO:0000256" key="7">
    <source>
        <dbReference type="ARBA" id="ARBA00022679"/>
    </source>
</evidence>
<dbReference type="GO" id="GO:0005829">
    <property type="term" value="C:cytosol"/>
    <property type="evidence" value="ECO:0007669"/>
    <property type="project" value="TreeGrafter"/>
</dbReference>